<evidence type="ECO:0000313" key="2">
    <source>
        <dbReference type="Proteomes" id="UP000326198"/>
    </source>
</evidence>
<sequence>MPDEKEQLNEDKFRVIVDNYNTARVAEISKQSRKAGFNCVYDLSKLVEGIRKRALFSELLQVVSQQIKGKAGLDRVESEKDNMMTALNLVRDYWVADNMKWFIPQLEKEMGIKFVRSPRITSNGCKWEGYDTDETMKQYPDRKKLAKKTKEAVMKLRQGSITTGDNGFASHQAVLVQIKETMDEIKKCRK</sequence>
<dbReference type="AlphaFoldDB" id="A0A5N7B4G8"/>
<dbReference type="Proteomes" id="UP000326198">
    <property type="component" value="Unassembled WGS sequence"/>
</dbReference>
<name>A0A5N7B4G8_9EURO</name>
<gene>
    <name evidence="1" type="ORF">BDV26DRAFT_294488</name>
</gene>
<organism evidence="1 2">
    <name type="scientific">Aspergillus bertholletiae</name>
    <dbReference type="NCBI Taxonomy" id="1226010"/>
    <lineage>
        <taxon>Eukaryota</taxon>
        <taxon>Fungi</taxon>
        <taxon>Dikarya</taxon>
        <taxon>Ascomycota</taxon>
        <taxon>Pezizomycotina</taxon>
        <taxon>Eurotiomycetes</taxon>
        <taxon>Eurotiomycetidae</taxon>
        <taxon>Eurotiales</taxon>
        <taxon>Aspergillaceae</taxon>
        <taxon>Aspergillus</taxon>
        <taxon>Aspergillus subgen. Circumdati</taxon>
    </lineage>
</organism>
<dbReference type="OrthoDB" id="4450625at2759"/>
<proteinExistence type="predicted"/>
<accession>A0A5N7B4G8</accession>
<evidence type="ECO:0000313" key="1">
    <source>
        <dbReference type="EMBL" id="KAE8376070.1"/>
    </source>
</evidence>
<protein>
    <submittedName>
        <fullName evidence="1">Uncharacterized protein</fullName>
    </submittedName>
</protein>
<keyword evidence="2" id="KW-1185">Reference proteome</keyword>
<dbReference type="EMBL" id="ML736248">
    <property type="protein sequence ID" value="KAE8376070.1"/>
    <property type="molecule type" value="Genomic_DNA"/>
</dbReference>
<reference evidence="1 2" key="1">
    <citation type="submission" date="2019-04" db="EMBL/GenBank/DDBJ databases">
        <title>Friends and foes A comparative genomics studyof 23 Aspergillus species from section Flavi.</title>
        <authorList>
            <consortium name="DOE Joint Genome Institute"/>
            <person name="Kjaerbolling I."/>
            <person name="Vesth T."/>
            <person name="Frisvad J.C."/>
            <person name="Nybo J.L."/>
            <person name="Theobald S."/>
            <person name="Kildgaard S."/>
            <person name="Isbrandt T."/>
            <person name="Kuo A."/>
            <person name="Sato A."/>
            <person name="Lyhne E.K."/>
            <person name="Kogle M.E."/>
            <person name="Wiebenga A."/>
            <person name="Kun R.S."/>
            <person name="Lubbers R.J."/>
            <person name="Makela M.R."/>
            <person name="Barry K."/>
            <person name="Chovatia M."/>
            <person name="Clum A."/>
            <person name="Daum C."/>
            <person name="Haridas S."/>
            <person name="He G."/>
            <person name="LaButti K."/>
            <person name="Lipzen A."/>
            <person name="Mondo S."/>
            <person name="Riley R."/>
            <person name="Salamov A."/>
            <person name="Simmons B.A."/>
            <person name="Magnuson J.K."/>
            <person name="Henrissat B."/>
            <person name="Mortensen U.H."/>
            <person name="Larsen T.O."/>
            <person name="Devries R.P."/>
            <person name="Grigoriev I.V."/>
            <person name="Machida M."/>
            <person name="Baker S.E."/>
            <person name="Andersen M.R."/>
        </authorList>
    </citation>
    <scope>NUCLEOTIDE SEQUENCE [LARGE SCALE GENOMIC DNA]</scope>
    <source>
        <strain evidence="1 2">IBT 29228</strain>
    </source>
</reference>